<proteinExistence type="predicted"/>
<organism evidence="2 3">
    <name type="scientific">Sulfobacillus benefaciens</name>
    <dbReference type="NCBI Taxonomy" id="453960"/>
    <lineage>
        <taxon>Bacteria</taxon>
        <taxon>Bacillati</taxon>
        <taxon>Bacillota</taxon>
        <taxon>Clostridia</taxon>
        <taxon>Eubacteriales</taxon>
        <taxon>Clostridiales Family XVII. Incertae Sedis</taxon>
        <taxon>Sulfobacillus</taxon>
    </lineage>
</organism>
<dbReference type="Proteomes" id="UP000242972">
    <property type="component" value="Unassembled WGS sequence"/>
</dbReference>
<sequence>MNIIDSAGWRYRLIPRLIRDRSGQSLVEYTLILVLVSIVGILALGLIGHVTGSHIHQIANKIPES</sequence>
<evidence type="ECO:0000256" key="1">
    <source>
        <dbReference type="SAM" id="Phobius"/>
    </source>
</evidence>
<evidence type="ECO:0000313" key="2">
    <source>
        <dbReference type="EMBL" id="PSR25034.1"/>
    </source>
</evidence>
<keyword evidence="1" id="KW-0812">Transmembrane</keyword>
<reference evidence="2 3" key="1">
    <citation type="journal article" date="2014" name="BMC Genomics">
        <title>Comparison of environmental and isolate Sulfobacillus genomes reveals diverse carbon, sulfur, nitrogen, and hydrogen metabolisms.</title>
        <authorList>
            <person name="Justice N.B."/>
            <person name="Norman A."/>
            <person name="Brown C.T."/>
            <person name="Singh A."/>
            <person name="Thomas B.C."/>
            <person name="Banfield J.F."/>
        </authorList>
    </citation>
    <scope>NUCLEOTIDE SEQUENCE [LARGE SCALE GENOMIC DNA]</scope>
    <source>
        <strain evidence="2">AMDSBA4</strain>
    </source>
</reference>
<comment type="caution">
    <text evidence="2">The sequence shown here is derived from an EMBL/GenBank/DDBJ whole genome shotgun (WGS) entry which is preliminary data.</text>
</comment>
<keyword evidence="1" id="KW-1133">Transmembrane helix</keyword>
<feature type="transmembrane region" description="Helical" evidence="1">
    <location>
        <begin position="26"/>
        <end position="47"/>
    </location>
</feature>
<gene>
    <name evidence="2" type="ORF">C7B46_20820</name>
</gene>
<name>A0A2T2WS22_9FIRM</name>
<accession>A0A2T2WS22</accession>
<evidence type="ECO:0008006" key="4">
    <source>
        <dbReference type="Google" id="ProtNLM"/>
    </source>
</evidence>
<dbReference type="AlphaFoldDB" id="A0A2T2WS22"/>
<protein>
    <recommendedName>
        <fullName evidence="4">Flp family type IVb pilin</fullName>
    </recommendedName>
</protein>
<keyword evidence="1" id="KW-0472">Membrane</keyword>
<evidence type="ECO:0000313" key="3">
    <source>
        <dbReference type="Proteomes" id="UP000242972"/>
    </source>
</evidence>
<dbReference type="EMBL" id="PXYW01000160">
    <property type="protein sequence ID" value="PSR25034.1"/>
    <property type="molecule type" value="Genomic_DNA"/>
</dbReference>